<feature type="transmembrane region" description="Helical" evidence="1">
    <location>
        <begin position="7"/>
        <end position="26"/>
    </location>
</feature>
<feature type="transmembrane region" description="Helical" evidence="1">
    <location>
        <begin position="102"/>
        <end position="123"/>
    </location>
</feature>
<gene>
    <name evidence="2" type="ORF">METZ01_LOCUS100571</name>
</gene>
<evidence type="ECO:0000256" key="1">
    <source>
        <dbReference type="SAM" id="Phobius"/>
    </source>
</evidence>
<proteinExistence type="predicted"/>
<sequence length="192" mass="21787">MENVFLFLFRTFVDFITIVLILRLIASRWISANNPIHQSIVLITSPIIRPFTSRFSKQSSLEIILISLCLLIELFALWFMTTINCLNGPNFLQLIGLSTMKLMILVLRIFFISILAHVILTWLSPNSFTPATRFIGELVAPVLRPIKARLPYLAGLDFSPLIAVVIIQSIIMIIPINTVFSGILCLNFRQIL</sequence>
<dbReference type="Pfam" id="PF02325">
    <property type="entry name" value="CCB3_YggT"/>
    <property type="match status" value="1"/>
</dbReference>
<dbReference type="AlphaFoldDB" id="A0A381W6Y1"/>
<dbReference type="EMBL" id="UINC01010751">
    <property type="protein sequence ID" value="SVA47717.1"/>
    <property type="molecule type" value="Genomic_DNA"/>
</dbReference>
<evidence type="ECO:0008006" key="3">
    <source>
        <dbReference type="Google" id="ProtNLM"/>
    </source>
</evidence>
<accession>A0A381W6Y1</accession>
<feature type="transmembrane region" description="Helical" evidence="1">
    <location>
        <begin position="63"/>
        <end position="81"/>
    </location>
</feature>
<dbReference type="InterPro" id="IPR003425">
    <property type="entry name" value="CCB3/YggT"/>
</dbReference>
<name>A0A381W6Y1_9ZZZZ</name>
<protein>
    <recommendedName>
        <fullName evidence="3">YggT family protein</fullName>
    </recommendedName>
</protein>
<keyword evidence="1" id="KW-1133">Transmembrane helix</keyword>
<feature type="transmembrane region" description="Helical" evidence="1">
    <location>
        <begin position="161"/>
        <end position="186"/>
    </location>
</feature>
<organism evidence="2">
    <name type="scientific">marine metagenome</name>
    <dbReference type="NCBI Taxonomy" id="408172"/>
    <lineage>
        <taxon>unclassified sequences</taxon>
        <taxon>metagenomes</taxon>
        <taxon>ecological metagenomes</taxon>
    </lineage>
</organism>
<evidence type="ECO:0000313" key="2">
    <source>
        <dbReference type="EMBL" id="SVA47717.1"/>
    </source>
</evidence>
<reference evidence="2" key="1">
    <citation type="submission" date="2018-05" db="EMBL/GenBank/DDBJ databases">
        <authorList>
            <person name="Lanie J.A."/>
            <person name="Ng W.-L."/>
            <person name="Kazmierczak K.M."/>
            <person name="Andrzejewski T.M."/>
            <person name="Davidsen T.M."/>
            <person name="Wayne K.J."/>
            <person name="Tettelin H."/>
            <person name="Glass J.I."/>
            <person name="Rusch D."/>
            <person name="Podicherti R."/>
            <person name="Tsui H.-C.T."/>
            <person name="Winkler M.E."/>
        </authorList>
    </citation>
    <scope>NUCLEOTIDE SEQUENCE</scope>
</reference>
<dbReference type="GO" id="GO:0016020">
    <property type="term" value="C:membrane"/>
    <property type="evidence" value="ECO:0007669"/>
    <property type="project" value="InterPro"/>
</dbReference>
<keyword evidence="1" id="KW-0472">Membrane</keyword>
<keyword evidence="1" id="KW-0812">Transmembrane</keyword>